<dbReference type="AlphaFoldDB" id="A0A1T5BEK1"/>
<reference evidence="2" key="1">
    <citation type="submission" date="2017-02" db="EMBL/GenBank/DDBJ databases">
        <authorList>
            <person name="Varghese N."/>
            <person name="Submissions S."/>
        </authorList>
    </citation>
    <scope>NUCLEOTIDE SEQUENCE [LARGE SCALE GENOMIC DNA]</scope>
    <source>
        <strain evidence="2">DSM 24091</strain>
    </source>
</reference>
<evidence type="ECO:0000313" key="1">
    <source>
        <dbReference type="EMBL" id="SKB45721.1"/>
    </source>
</evidence>
<organism evidence="1 2">
    <name type="scientific">Sphingobacterium nematocida</name>
    <dbReference type="NCBI Taxonomy" id="1513896"/>
    <lineage>
        <taxon>Bacteria</taxon>
        <taxon>Pseudomonadati</taxon>
        <taxon>Bacteroidota</taxon>
        <taxon>Sphingobacteriia</taxon>
        <taxon>Sphingobacteriales</taxon>
        <taxon>Sphingobacteriaceae</taxon>
        <taxon>Sphingobacterium</taxon>
    </lineage>
</organism>
<name>A0A1T5BEK1_9SPHI</name>
<dbReference type="OrthoDB" id="9802127at2"/>
<evidence type="ECO:0000313" key="2">
    <source>
        <dbReference type="Proteomes" id="UP000190150"/>
    </source>
</evidence>
<dbReference type="EMBL" id="FUZF01000002">
    <property type="protein sequence ID" value="SKB45721.1"/>
    <property type="molecule type" value="Genomic_DNA"/>
</dbReference>
<dbReference type="STRING" id="1513896.SAMN05660841_00623"/>
<dbReference type="PANTHER" id="PTHR30632:SF0">
    <property type="entry name" value="SULFATE-BINDING PROTEIN"/>
    <property type="match status" value="1"/>
</dbReference>
<dbReference type="GO" id="GO:0030973">
    <property type="term" value="F:molybdate ion binding"/>
    <property type="evidence" value="ECO:0007669"/>
    <property type="project" value="TreeGrafter"/>
</dbReference>
<keyword evidence="2" id="KW-1185">Reference proteome</keyword>
<proteinExistence type="predicted"/>
<dbReference type="Pfam" id="PF13531">
    <property type="entry name" value="SBP_bac_11"/>
    <property type="match status" value="1"/>
</dbReference>
<accession>A0A1T5BEK1</accession>
<dbReference type="GO" id="GO:0015689">
    <property type="term" value="P:molybdate ion transport"/>
    <property type="evidence" value="ECO:0007669"/>
    <property type="project" value="TreeGrafter"/>
</dbReference>
<dbReference type="SUPFAM" id="SSF53850">
    <property type="entry name" value="Periplasmic binding protein-like II"/>
    <property type="match status" value="1"/>
</dbReference>
<dbReference type="Proteomes" id="UP000190150">
    <property type="component" value="Unassembled WGS sequence"/>
</dbReference>
<dbReference type="Gene3D" id="3.40.190.10">
    <property type="entry name" value="Periplasmic binding protein-like II"/>
    <property type="match status" value="2"/>
</dbReference>
<gene>
    <name evidence="1" type="ORF">SAMN05660841_00623</name>
</gene>
<dbReference type="PANTHER" id="PTHR30632">
    <property type="entry name" value="MOLYBDATE-BINDING PERIPLASMIC PROTEIN"/>
    <property type="match status" value="1"/>
</dbReference>
<dbReference type="InterPro" id="IPR050682">
    <property type="entry name" value="ModA/WtpA"/>
</dbReference>
<protein>
    <submittedName>
        <fullName evidence="1">ABC-type molybdate transport system, substrate-binding protein</fullName>
    </submittedName>
</protein>
<sequence>MNYKYLLLFLFLAIFVVGKAQDHHFDPPWNTPPSSAVHFTVPGINNVPDLYGDIVDPQLTIFFAGNQFMVVDDLLAAFKKDYPQYERIFVETLPPGILAKQIQGGSLTLGNLQITHTPDVYTAGKRTIDEMKDYFSRTQIYCYNNICLMVPKNNPAKITSLNDLALDHVRISMPNPLWEGIGEQIQASYKKAGGDTLVNKIMKDKVASGNTYLTRIHHRESPMRILYGDADVAPVWTSEVVYQKLIGHPIDVVEIPESLNSTATYMAAKLKKAPHPKAAEDFMNFMATDTAKQIYLKYGFSIK</sequence>
<dbReference type="RefSeq" id="WP_079641116.1">
    <property type="nucleotide sequence ID" value="NZ_FUZF01000002.1"/>
</dbReference>